<sequence length="170" mass="18912">MKKVLLSVMLMLPLFVAAQEVKKHPQPVPTKDVNILDVTSNKTTAVVYETPKELQARIQKDARTKKWNEAVKKEELAKVPVGGFLQVDISRYTPASVDPKLFTILVLDAAGKEKMRTKIDGVVSPTIVAGVSGYKTSGKLVLEQPLKTGDFVCVLDEKENKRYEFLVKND</sequence>
<dbReference type="EMBL" id="VKKY01000002">
    <property type="protein sequence ID" value="KAA3438210.1"/>
    <property type="molecule type" value="Genomic_DNA"/>
</dbReference>
<dbReference type="AlphaFoldDB" id="A0A5B6TG87"/>
<accession>A0A5B6TG87</accession>
<evidence type="ECO:0000313" key="3">
    <source>
        <dbReference type="Proteomes" id="UP000324133"/>
    </source>
</evidence>
<reference evidence="2 3" key="1">
    <citation type="submission" date="2019-07" db="EMBL/GenBank/DDBJ databases">
        <title>Rufibacter sp. nov., isolated from lake sediment.</title>
        <authorList>
            <person name="Qu J.-H."/>
        </authorList>
    </citation>
    <scope>NUCLEOTIDE SEQUENCE [LARGE SCALE GENOMIC DNA]</scope>
    <source>
        <strain evidence="2 3">NBS58-1</strain>
    </source>
</reference>
<organism evidence="2 3">
    <name type="scientific">Rufibacter hautae</name>
    <dbReference type="NCBI Taxonomy" id="2595005"/>
    <lineage>
        <taxon>Bacteria</taxon>
        <taxon>Pseudomonadati</taxon>
        <taxon>Bacteroidota</taxon>
        <taxon>Cytophagia</taxon>
        <taxon>Cytophagales</taxon>
        <taxon>Hymenobacteraceae</taxon>
        <taxon>Rufibacter</taxon>
    </lineage>
</organism>
<evidence type="ECO:0000256" key="1">
    <source>
        <dbReference type="SAM" id="SignalP"/>
    </source>
</evidence>
<feature type="chain" id="PRO_5023098304" evidence="1">
    <location>
        <begin position="19"/>
        <end position="170"/>
    </location>
</feature>
<proteinExistence type="predicted"/>
<evidence type="ECO:0000313" key="2">
    <source>
        <dbReference type="EMBL" id="KAA3438210.1"/>
    </source>
</evidence>
<dbReference type="OrthoDB" id="893358at2"/>
<keyword evidence="1" id="KW-0732">Signal</keyword>
<protein>
    <submittedName>
        <fullName evidence="2">Uncharacterized protein</fullName>
    </submittedName>
</protein>
<dbReference type="Proteomes" id="UP000324133">
    <property type="component" value="Unassembled WGS sequence"/>
</dbReference>
<name>A0A5B6TG87_9BACT</name>
<keyword evidence="3" id="KW-1185">Reference proteome</keyword>
<gene>
    <name evidence="2" type="ORF">FOA19_13185</name>
</gene>
<dbReference type="RefSeq" id="WP_149091270.1">
    <property type="nucleotide sequence ID" value="NZ_VKKY01000002.1"/>
</dbReference>
<feature type="signal peptide" evidence="1">
    <location>
        <begin position="1"/>
        <end position="18"/>
    </location>
</feature>
<comment type="caution">
    <text evidence="2">The sequence shown here is derived from an EMBL/GenBank/DDBJ whole genome shotgun (WGS) entry which is preliminary data.</text>
</comment>